<organism evidence="4 5">
    <name type="scientific">Methanobrevibacter oralis</name>
    <dbReference type="NCBI Taxonomy" id="66851"/>
    <lineage>
        <taxon>Archaea</taxon>
        <taxon>Methanobacteriati</taxon>
        <taxon>Methanobacteriota</taxon>
        <taxon>Methanomada group</taxon>
        <taxon>Methanobacteria</taxon>
        <taxon>Methanobacteriales</taxon>
        <taxon>Methanobacteriaceae</taxon>
        <taxon>Methanobrevibacter</taxon>
    </lineage>
</organism>
<comment type="caution">
    <text evidence="4">The sequence shown here is derived from an EMBL/GenBank/DDBJ whole genome shotgun (WGS) entry which is preliminary data.</text>
</comment>
<dbReference type="PATRIC" id="fig|66851.6.peg.263"/>
<name>A0A166BZI9_METOA</name>
<evidence type="ECO:0000313" key="4">
    <source>
        <dbReference type="EMBL" id="KZX13975.1"/>
    </source>
</evidence>
<dbReference type="Gene3D" id="3.40.718.10">
    <property type="entry name" value="Isopropylmalate Dehydrogenase"/>
    <property type="match status" value="1"/>
</dbReference>
<dbReference type="NCBIfam" id="TIGR03270">
    <property type="entry name" value="methan_mark_4"/>
    <property type="match status" value="1"/>
</dbReference>
<dbReference type="GO" id="GO:0008168">
    <property type="term" value="F:methyltransferase activity"/>
    <property type="evidence" value="ECO:0007669"/>
    <property type="project" value="UniProtKB-KW"/>
</dbReference>
<protein>
    <recommendedName>
        <fullName evidence="6">Phosphate butyryltransferase</fullName>
    </recommendedName>
</protein>
<evidence type="ECO:0000313" key="5">
    <source>
        <dbReference type="Proteomes" id="UP000077428"/>
    </source>
</evidence>
<dbReference type="Proteomes" id="UP000077428">
    <property type="component" value="Unassembled WGS sequence"/>
</dbReference>
<keyword evidence="2" id="KW-0489">Methyltransferase</keyword>
<dbReference type="InterPro" id="IPR016764">
    <property type="entry name" value="MeTrfase_MtxX_xsu"/>
</dbReference>
<evidence type="ECO:0000256" key="2">
    <source>
        <dbReference type="ARBA" id="ARBA00022603"/>
    </source>
</evidence>
<dbReference type="EMBL" id="LWMU01000041">
    <property type="protein sequence ID" value="KZX13975.1"/>
    <property type="molecule type" value="Genomic_DNA"/>
</dbReference>
<keyword evidence="5" id="KW-1185">Reference proteome</keyword>
<comment type="similarity">
    <text evidence="1">Belongs to the MtxX family.</text>
</comment>
<gene>
    <name evidence="4" type="ORF">MBORA_02150</name>
</gene>
<evidence type="ECO:0008006" key="6">
    <source>
        <dbReference type="Google" id="ProtNLM"/>
    </source>
</evidence>
<reference evidence="5" key="1">
    <citation type="journal article" date="2016" name="Genome Announc.">
        <title>Draft Genome Sequences of Methanobrevibacter curvatus DSM11111, Methanobrevibacter cuticularis DSM11139, Methanobrevibacter filiformis DSM11501, and Methanobrevibacter oralis DSM7256.</title>
        <authorList>
            <person name="Poehlein A."/>
            <person name="Seedorf H."/>
        </authorList>
    </citation>
    <scope>NUCLEOTIDE SEQUENCE [LARGE SCALE GENOMIC DNA]</scope>
    <source>
        <strain evidence="5">DSM 7256 / JCM 30027 / ZR</strain>
    </source>
</reference>
<keyword evidence="3" id="KW-0808">Transferase</keyword>
<sequence length="238" mass="26262">MKSIAIGVGENKAVLKAVDIFLAENSNVEIKLIDNDDDIVKSILDNEIDGVVRGSLKASGVMKKLNNEFKFISRATYVNGDDYEFLLAPVGIDEGKTLNDKLKTSIMCGNFLKKLSKTPKVAVLAGGRKGDYGRSAKISKSIDNAWKLCELIENNTDFEVKNYYILVEQAIKDKCNIIIAPDGIIGNIIFRTLVLLDDWPSNGAITFGINSIYIDTSRDQNTTGYLRSLKLAYKLANI</sequence>
<evidence type="ECO:0000256" key="3">
    <source>
        <dbReference type="ARBA" id="ARBA00022679"/>
    </source>
</evidence>
<dbReference type="SUPFAM" id="SSF53659">
    <property type="entry name" value="Isocitrate/Isopropylmalate dehydrogenase-like"/>
    <property type="match status" value="1"/>
</dbReference>
<dbReference type="OrthoDB" id="53227at2157"/>
<dbReference type="GO" id="GO:0032259">
    <property type="term" value="P:methylation"/>
    <property type="evidence" value="ECO:0007669"/>
    <property type="project" value="UniProtKB-KW"/>
</dbReference>
<dbReference type="RefSeq" id="WP_042692585.1">
    <property type="nucleotide sequence ID" value="NZ_CABMAB010000011.1"/>
</dbReference>
<dbReference type="AlphaFoldDB" id="A0A166BZI9"/>
<proteinExistence type="inferred from homology"/>
<evidence type="ECO:0000256" key="1">
    <source>
        <dbReference type="ARBA" id="ARBA00009125"/>
    </source>
</evidence>
<dbReference type="STRING" id="66851.MBORA_02150"/>
<accession>A0A166BZI9</accession>